<proteinExistence type="predicted"/>
<organism evidence="2 3">
    <name type="scientific">Hyphococcus luteus</name>
    <dbReference type="NCBI Taxonomy" id="2058213"/>
    <lineage>
        <taxon>Bacteria</taxon>
        <taxon>Pseudomonadati</taxon>
        <taxon>Pseudomonadota</taxon>
        <taxon>Alphaproteobacteria</taxon>
        <taxon>Parvularculales</taxon>
        <taxon>Parvularculaceae</taxon>
        <taxon>Hyphococcus</taxon>
    </lineage>
</organism>
<protein>
    <submittedName>
        <fullName evidence="2">Uncharacterized protein</fullName>
    </submittedName>
</protein>
<gene>
    <name evidence="2" type="ORF">CW354_14505</name>
</gene>
<comment type="caution">
    <text evidence="2">The sequence shown here is derived from an EMBL/GenBank/DDBJ whole genome shotgun (WGS) entry which is preliminary data.</text>
</comment>
<feature type="region of interest" description="Disordered" evidence="1">
    <location>
        <begin position="38"/>
        <end position="65"/>
    </location>
</feature>
<evidence type="ECO:0000313" key="3">
    <source>
        <dbReference type="Proteomes" id="UP000239504"/>
    </source>
</evidence>
<keyword evidence="3" id="KW-1185">Reference proteome</keyword>
<dbReference type="AlphaFoldDB" id="A0A2S7K2H1"/>
<dbReference type="EMBL" id="PJCH01000011">
    <property type="protein sequence ID" value="PQA86700.1"/>
    <property type="molecule type" value="Genomic_DNA"/>
</dbReference>
<accession>A0A2S7K2H1</accession>
<evidence type="ECO:0000256" key="1">
    <source>
        <dbReference type="SAM" id="MobiDB-lite"/>
    </source>
</evidence>
<reference evidence="2 3" key="1">
    <citation type="submission" date="2017-12" db="EMBL/GenBank/DDBJ databases">
        <authorList>
            <person name="Hurst M.R.H."/>
        </authorList>
    </citation>
    <scope>NUCLEOTIDE SEQUENCE [LARGE SCALE GENOMIC DNA]</scope>
    <source>
        <strain evidence="2 3">SY-3-19</strain>
    </source>
</reference>
<sequence>MDVTTQELFLRLGTTSLSRSARADALFRRLRSAEQDQLAGDLMRAPKRVKTPDAQNIQREPKFSK</sequence>
<evidence type="ECO:0000313" key="2">
    <source>
        <dbReference type="EMBL" id="PQA86700.1"/>
    </source>
</evidence>
<name>A0A2S7K2H1_9PROT</name>
<dbReference type="Proteomes" id="UP000239504">
    <property type="component" value="Unassembled WGS sequence"/>
</dbReference>